<dbReference type="GO" id="GO:0000902">
    <property type="term" value="P:cell morphogenesis"/>
    <property type="evidence" value="ECO:0007669"/>
    <property type="project" value="InterPro"/>
</dbReference>
<proteinExistence type="inferred from homology"/>
<evidence type="ECO:0000256" key="4">
    <source>
        <dbReference type="ARBA" id="ARBA00023306"/>
    </source>
</evidence>
<dbReference type="Pfam" id="PF03775">
    <property type="entry name" value="MinC_C"/>
    <property type="match status" value="1"/>
</dbReference>
<keyword evidence="3 6" id="KW-0717">Septation</keyword>
<evidence type="ECO:0000313" key="10">
    <source>
        <dbReference type="EMBL" id="OOC10117.1"/>
    </source>
</evidence>
<dbReference type="Gene3D" id="3.30.70.260">
    <property type="match status" value="1"/>
</dbReference>
<sequence>MSASPSSVQAMELKGRMLLVSVLRVHDAEPHNLGNMLAARRDEAPDLMRDMPIVLDLQPVADAGDAALRAVVQQVRAAGFRLIGLQDGEAAQALEAADAAGLPPRLAMGGRGGSGEVALSEGRARREDPSAAAPEERDSAASGAPVAVHSATRVVDQPVRSGQQVYARGGDLLVTAPVSAGAELLADGHITVLGPLRGRALAGVRGLVTARIFCRRLEAELLSIGGHYRIAEDITEAERGDNRLVTLAGESLNITES</sequence>
<keyword evidence="2 6" id="KW-0132">Cell division</keyword>
<dbReference type="Proteomes" id="UP000189177">
    <property type="component" value="Unassembled WGS sequence"/>
</dbReference>
<name>A0A1V2ZYC1_9GAMM</name>
<dbReference type="SUPFAM" id="SSF63848">
    <property type="entry name" value="Cell-division inhibitor MinC, C-terminal domain"/>
    <property type="match status" value="1"/>
</dbReference>
<organism evidence="10 11">
    <name type="scientific">Thioalkalivibrio halophilus</name>
    <dbReference type="NCBI Taxonomy" id="252474"/>
    <lineage>
        <taxon>Bacteria</taxon>
        <taxon>Pseudomonadati</taxon>
        <taxon>Pseudomonadota</taxon>
        <taxon>Gammaproteobacteria</taxon>
        <taxon>Chromatiales</taxon>
        <taxon>Ectothiorhodospiraceae</taxon>
        <taxon>Thioalkalivibrio</taxon>
    </lineage>
</organism>
<feature type="region of interest" description="Disordered" evidence="7">
    <location>
        <begin position="105"/>
        <end position="146"/>
    </location>
</feature>
<dbReference type="PANTHER" id="PTHR34108:SF1">
    <property type="entry name" value="SEPTUM SITE-DETERMINING PROTEIN MINC"/>
    <property type="match status" value="1"/>
</dbReference>
<dbReference type="PANTHER" id="PTHR34108">
    <property type="entry name" value="SEPTUM SITE-DETERMINING PROTEIN MINC"/>
    <property type="match status" value="1"/>
</dbReference>
<protein>
    <recommendedName>
        <fullName evidence="6">Probable septum site-determining protein MinC</fullName>
    </recommendedName>
</protein>
<comment type="subunit">
    <text evidence="6">Interacts with MinD and FtsZ.</text>
</comment>
<dbReference type="EMBL" id="MUZR01000023">
    <property type="protein sequence ID" value="OOC10117.1"/>
    <property type="molecule type" value="Genomic_DNA"/>
</dbReference>
<dbReference type="Pfam" id="PF05209">
    <property type="entry name" value="MinC_N"/>
    <property type="match status" value="1"/>
</dbReference>
<dbReference type="GO" id="GO:1901891">
    <property type="term" value="P:regulation of cell septum assembly"/>
    <property type="evidence" value="ECO:0007669"/>
    <property type="project" value="InterPro"/>
</dbReference>
<keyword evidence="4 6" id="KW-0131">Cell cycle</keyword>
<dbReference type="InterPro" id="IPR007874">
    <property type="entry name" value="MinC_N"/>
</dbReference>
<dbReference type="InterPro" id="IPR005526">
    <property type="entry name" value="Septum_form_inhib_MinC_C"/>
</dbReference>
<evidence type="ECO:0000256" key="2">
    <source>
        <dbReference type="ARBA" id="ARBA00022618"/>
    </source>
</evidence>
<dbReference type="HAMAP" id="MF_00267">
    <property type="entry name" value="MinC"/>
    <property type="match status" value="1"/>
</dbReference>
<accession>A0A1V2ZYC1</accession>
<dbReference type="STRING" id="252474.B1A74_07390"/>
<evidence type="ECO:0000313" key="11">
    <source>
        <dbReference type="Proteomes" id="UP000189177"/>
    </source>
</evidence>
<dbReference type="GO" id="GO:0051302">
    <property type="term" value="P:regulation of cell division"/>
    <property type="evidence" value="ECO:0007669"/>
    <property type="project" value="InterPro"/>
</dbReference>
<dbReference type="NCBIfam" id="TIGR01222">
    <property type="entry name" value="minC"/>
    <property type="match status" value="1"/>
</dbReference>
<gene>
    <name evidence="6" type="primary">minC</name>
    <name evidence="10" type="ORF">B1A74_07390</name>
</gene>
<evidence type="ECO:0000259" key="9">
    <source>
        <dbReference type="Pfam" id="PF05209"/>
    </source>
</evidence>
<dbReference type="Gene3D" id="2.160.20.70">
    <property type="match status" value="1"/>
</dbReference>
<dbReference type="InterPro" id="IPR016098">
    <property type="entry name" value="CAP/MinC_C"/>
</dbReference>
<comment type="caution">
    <text evidence="10">The sequence shown here is derived from an EMBL/GenBank/DDBJ whole genome shotgun (WGS) entry which is preliminary data.</text>
</comment>
<reference evidence="10 11" key="1">
    <citation type="submission" date="2017-02" db="EMBL/GenBank/DDBJ databases">
        <title>Genomic diversity within the haloalkaliphilic genus Thioalkalivibrio.</title>
        <authorList>
            <person name="Ahn A.-C."/>
            <person name="Meier-Kolthoff J."/>
            <person name="Overmars L."/>
            <person name="Richter M."/>
            <person name="Woyke T."/>
            <person name="Sorokin D.Y."/>
            <person name="Muyzer G."/>
        </authorList>
    </citation>
    <scope>NUCLEOTIDE SEQUENCE [LARGE SCALE GENOMIC DNA]</scope>
    <source>
        <strain evidence="10 11">HL17</strain>
    </source>
</reference>
<feature type="domain" description="Septum formation inhibitor MinC C-terminal" evidence="8">
    <location>
        <begin position="154"/>
        <end position="254"/>
    </location>
</feature>
<comment type="function">
    <text evidence="5 6">Cell division inhibitor that blocks the formation of polar Z ring septums. Rapidly oscillates between the poles of the cell to destabilize FtsZ filaments that have formed before they mature into polar Z rings. Prevents FtsZ polymerization.</text>
</comment>
<evidence type="ECO:0000256" key="7">
    <source>
        <dbReference type="SAM" id="MobiDB-lite"/>
    </source>
</evidence>
<evidence type="ECO:0000256" key="3">
    <source>
        <dbReference type="ARBA" id="ARBA00023210"/>
    </source>
</evidence>
<feature type="compositionally biased region" description="Basic and acidic residues" evidence="7">
    <location>
        <begin position="122"/>
        <end position="139"/>
    </location>
</feature>
<dbReference type="AlphaFoldDB" id="A0A1V2ZYC1"/>
<dbReference type="GO" id="GO:0000917">
    <property type="term" value="P:division septum assembly"/>
    <property type="evidence" value="ECO:0007669"/>
    <property type="project" value="UniProtKB-KW"/>
</dbReference>
<dbReference type="RefSeq" id="WP_167769404.1">
    <property type="nucleotide sequence ID" value="NZ_MUZR01000023.1"/>
</dbReference>
<feature type="domain" description="Septum formation inhibitor MinC N-terminal" evidence="9">
    <location>
        <begin position="11"/>
        <end position="81"/>
    </location>
</feature>
<evidence type="ECO:0000259" key="8">
    <source>
        <dbReference type="Pfam" id="PF03775"/>
    </source>
</evidence>
<keyword evidence="11" id="KW-1185">Reference proteome</keyword>
<evidence type="ECO:0000256" key="6">
    <source>
        <dbReference type="HAMAP-Rule" id="MF_00267"/>
    </source>
</evidence>
<evidence type="ECO:0000256" key="5">
    <source>
        <dbReference type="ARBA" id="ARBA00025606"/>
    </source>
</evidence>
<dbReference type="InterPro" id="IPR013033">
    <property type="entry name" value="MinC"/>
</dbReference>
<comment type="similarity">
    <text evidence="1 6">Belongs to the MinC family.</text>
</comment>
<evidence type="ECO:0000256" key="1">
    <source>
        <dbReference type="ARBA" id="ARBA00006291"/>
    </source>
</evidence>
<dbReference type="InterPro" id="IPR036145">
    <property type="entry name" value="MinC_C_sf"/>
</dbReference>